<protein>
    <submittedName>
        <fullName evidence="1">Putative secreted protein</fullName>
    </submittedName>
</protein>
<dbReference type="AlphaFoldDB" id="A0A7G3AG52"/>
<dbReference type="EMBL" id="GITU01004488">
    <property type="protein sequence ID" value="MBC1173191.1"/>
    <property type="molecule type" value="Transcribed_RNA"/>
</dbReference>
<evidence type="ECO:0000313" key="1">
    <source>
        <dbReference type="EMBL" id="MBC1173191.1"/>
    </source>
</evidence>
<accession>A0A7G3AG52</accession>
<sequence length="68" mass="7779">MPSSFVTTSTLSLAFSVASPIENIVVQTQQMTKKFNTFSIIRSPMGNFHYLYSNYNLKVVQHKHIMSH</sequence>
<organism evidence="1">
    <name type="scientific">Lutzomyia longipalpis</name>
    <name type="common">Sand fly</name>
    <dbReference type="NCBI Taxonomy" id="7200"/>
    <lineage>
        <taxon>Eukaryota</taxon>
        <taxon>Metazoa</taxon>
        <taxon>Ecdysozoa</taxon>
        <taxon>Arthropoda</taxon>
        <taxon>Hexapoda</taxon>
        <taxon>Insecta</taxon>
        <taxon>Pterygota</taxon>
        <taxon>Neoptera</taxon>
        <taxon>Endopterygota</taxon>
        <taxon>Diptera</taxon>
        <taxon>Nematocera</taxon>
        <taxon>Psychodoidea</taxon>
        <taxon>Psychodidae</taxon>
        <taxon>Lutzomyia</taxon>
        <taxon>Lutzomyia</taxon>
    </lineage>
</organism>
<reference evidence="1" key="1">
    <citation type="journal article" date="2020" name="BMC">
        <title>Leishmania infection induces a limited differential gene expression in the sand fly midgut.</title>
        <authorList>
            <person name="Coutinho-Abreu I.V."/>
            <person name="Serafim T.D."/>
            <person name="Meneses C."/>
            <person name="Kamhawi S."/>
            <person name="Oliveira F."/>
            <person name="Valenzuela J.G."/>
        </authorList>
    </citation>
    <scope>NUCLEOTIDE SEQUENCE</scope>
    <source>
        <strain evidence="1">Jacobina</strain>
        <tissue evidence="1">Midgut</tissue>
    </source>
</reference>
<proteinExistence type="predicted"/>
<name>A0A7G3AG52_LUTLO</name>